<reference evidence="1" key="2">
    <citation type="submission" date="2025-09" db="UniProtKB">
        <authorList>
            <consortium name="EnsemblPlants"/>
        </authorList>
    </citation>
    <scope>IDENTIFICATION</scope>
</reference>
<sequence length="107" mass="12826">MNPPRVDRIRKRREEDDEEFMFLLLPILHFHQMDSRGQMERIQRHNSVLYGKKRVEGILEGHVKNCRVAYRMEAHIFRSLASYLRTARVTLRGHACIQILTHVMSRQ</sequence>
<keyword evidence="2" id="KW-1185">Reference proteome</keyword>
<proteinExistence type="predicted"/>
<evidence type="ECO:0000313" key="1">
    <source>
        <dbReference type="EnsemblPlants" id="AVESA.00010b.r2.3CG0510900.1.CDS"/>
    </source>
</evidence>
<dbReference type="EnsemblPlants" id="AVESA.00010b.r2.3CG0510900.1">
    <property type="protein sequence ID" value="AVESA.00010b.r2.3CG0510900.1.CDS"/>
    <property type="gene ID" value="AVESA.00010b.r2.3CG0510900"/>
</dbReference>
<reference evidence="1" key="1">
    <citation type="submission" date="2021-05" db="EMBL/GenBank/DDBJ databases">
        <authorList>
            <person name="Scholz U."/>
            <person name="Mascher M."/>
            <person name="Fiebig A."/>
        </authorList>
    </citation>
    <scope>NUCLEOTIDE SEQUENCE [LARGE SCALE GENOMIC DNA]</scope>
</reference>
<accession>A0ACD5VWV4</accession>
<dbReference type="Proteomes" id="UP001732700">
    <property type="component" value="Chromosome 3C"/>
</dbReference>
<protein>
    <submittedName>
        <fullName evidence="1">Uncharacterized protein</fullName>
    </submittedName>
</protein>
<organism evidence="1 2">
    <name type="scientific">Avena sativa</name>
    <name type="common">Oat</name>
    <dbReference type="NCBI Taxonomy" id="4498"/>
    <lineage>
        <taxon>Eukaryota</taxon>
        <taxon>Viridiplantae</taxon>
        <taxon>Streptophyta</taxon>
        <taxon>Embryophyta</taxon>
        <taxon>Tracheophyta</taxon>
        <taxon>Spermatophyta</taxon>
        <taxon>Magnoliopsida</taxon>
        <taxon>Liliopsida</taxon>
        <taxon>Poales</taxon>
        <taxon>Poaceae</taxon>
        <taxon>BOP clade</taxon>
        <taxon>Pooideae</taxon>
        <taxon>Poodae</taxon>
        <taxon>Poeae</taxon>
        <taxon>Poeae Chloroplast Group 1 (Aveneae type)</taxon>
        <taxon>Aveninae</taxon>
        <taxon>Avena</taxon>
    </lineage>
</organism>
<evidence type="ECO:0000313" key="2">
    <source>
        <dbReference type="Proteomes" id="UP001732700"/>
    </source>
</evidence>
<name>A0ACD5VWV4_AVESA</name>